<proteinExistence type="predicted"/>
<evidence type="ECO:0000313" key="1">
    <source>
        <dbReference type="EMBL" id="PIA61893.1"/>
    </source>
</evidence>
<sequence length="90" mass="10104">MESDRNISTMIEAKVRIGKGKEIALAVMIEGVVKGKTFRDIDVGHTVEIVTKKCYEDEFVIMLPSSMELRKDTSLSEVLLDSNGLISEQW</sequence>
<dbReference type="EMBL" id="KZ305019">
    <property type="protein sequence ID" value="PIA61892.1"/>
    <property type="molecule type" value="Genomic_DNA"/>
</dbReference>
<name>A0A2G5F1J9_AQUCA</name>
<dbReference type="Proteomes" id="UP000230069">
    <property type="component" value="Unassembled WGS sequence"/>
</dbReference>
<gene>
    <name evidence="1" type="ORF">AQUCO_00200112v1</name>
</gene>
<keyword evidence="2" id="KW-1185">Reference proteome</keyword>
<reference evidence="1 2" key="1">
    <citation type="submission" date="2017-09" db="EMBL/GenBank/DDBJ databases">
        <title>WGS assembly of Aquilegia coerulea Goldsmith.</title>
        <authorList>
            <person name="Hodges S."/>
            <person name="Kramer E."/>
            <person name="Nordborg M."/>
            <person name="Tomkins J."/>
            <person name="Borevitz J."/>
            <person name="Derieg N."/>
            <person name="Yan J."/>
            <person name="Mihaltcheva S."/>
            <person name="Hayes R.D."/>
            <person name="Rokhsar D."/>
        </authorList>
    </citation>
    <scope>NUCLEOTIDE SEQUENCE [LARGE SCALE GENOMIC DNA]</scope>
    <source>
        <strain evidence="2">cv. Goldsmith</strain>
    </source>
</reference>
<dbReference type="EMBL" id="KZ305019">
    <property type="protein sequence ID" value="PIA61893.1"/>
    <property type="molecule type" value="Genomic_DNA"/>
</dbReference>
<evidence type="ECO:0000313" key="2">
    <source>
        <dbReference type="Proteomes" id="UP000230069"/>
    </source>
</evidence>
<protein>
    <submittedName>
        <fullName evidence="1">Uncharacterized protein</fullName>
    </submittedName>
</protein>
<organism evidence="1 2">
    <name type="scientific">Aquilegia coerulea</name>
    <name type="common">Rocky mountain columbine</name>
    <dbReference type="NCBI Taxonomy" id="218851"/>
    <lineage>
        <taxon>Eukaryota</taxon>
        <taxon>Viridiplantae</taxon>
        <taxon>Streptophyta</taxon>
        <taxon>Embryophyta</taxon>
        <taxon>Tracheophyta</taxon>
        <taxon>Spermatophyta</taxon>
        <taxon>Magnoliopsida</taxon>
        <taxon>Ranunculales</taxon>
        <taxon>Ranunculaceae</taxon>
        <taxon>Thalictroideae</taxon>
        <taxon>Aquilegia</taxon>
    </lineage>
</organism>
<dbReference type="AlphaFoldDB" id="A0A2G5F1J9"/>
<accession>A0A2G5F1J9</accession>